<evidence type="ECO:0000313" key="3">
    <source>
        <dbReference type="WBParaSite" id="SRAE_2000276000.1"/>
    </source>
</evidence>
<dbReference type="GeneID" id="36380467"/>
<dbReference type="AlphaFoldDB" id="A0A090LEC8"/>
<name>A0A090LEC8_STRRB</name>
<gene>
    <name evidence="1 3 4" type="ORF">SRAE_2000276000</name>
</gene>
<protein>
    <submittedName>
        <fullName evidence="1 3">Uncharacterized protein</fullName>
    </submittedName>
</protein>
<reference evidence="1 2" key="1">
    <citation type="submission" date="2014-09" db="EMBL/GenBank/DDBJ databases">
        <authorList>
            <person name="Martin A.A."/>
        </authorList>
    </citation>
    <scope>NUCLEOTIDE SEQUENCE</scope>
    <source>
        <strain evidence="2">ED321</strain>
        <strain evidence="1">ED321 Heterogonic</strain>
    </source>
</reference>
<reference evidence="3" key="2">
    <citation type="submission" date="2020-12" db="UniProtKB">
        <authorList>
            <consortium name="WormBaseParasite"/>
        </authorList>
    </citation>
    <scope>IDENTIFICATION</scope>
</reference>
<dbReference type="Proteomes" id="UP000035682">
    <property type="component" value="Unplaced"/>
</dbReference>
<evidence type="ECO:0000313" key="2">
    <source>
        <dbReference type="Proteomes" id="UP000035682"/>
    </source>
</evidence>
<dbReference type="WormBase" id="SRAE_2000276000">
    <property type="protein sequence ID" value="SRP09708"/>
    <property type="gene ID" value="WBGene00262974"/>
</dbReference>
<keyword evidence="2" id="KW-1185">Reference proteome</keyword>
<organism evidence="1">
    <name type="scientific">Strongyloides ratti</name>
    <name type="common">Parasitic roundworm</name>
    <dbReference type="NCBI Taxonomy" id="34506"/>
    <lineage>
        <taxon>Eukaryota</taxon>
        <taxon>Metazoa</taxon>
        <taxon>Ecdysozoa</taxon>
        <taxon>Nematoda</taxon>
        <taxon>Chromadorea</taxon>
        <taxon>Rhabditida</taxon>
        <taxon>Tylenchina</taxon>
        <taxon>Panagrolaimomorpha</taxon>
        <taxon>Strongyloidoidea</taxon>
        <taxon>Strongyloididae</taxon>
        <taxon>Strongyloides</taxon>
    </lineage>
</organism>
<evidence type="ECO:0000313" key="1">
    <source>
        <dbReference type="EMBL" id="CEF68102.1"/>
    </source>
</evidence>
<proteinExistence type="predicted"/>
<dbReference type="CTD" id="36380467"/>
<dbReference type="EMBL" id="LN609529">
    <property type="protein sequence ID" value="CEF68102.1"/>
    <property type="molecule type" value="Genomic_DNA"/>
</dbReference>
<dbReference type="RefSeq" id="XP_024507302.1">
    <property type="nucleotide sequence ID" value="XM_024653868.1"/>
</dbReference>
<sequence>MKRRSQVTFSNYNIKAICGKKCEKQKVLYLVQYEEEDRKNEYISKELLTFGPINHMIEEYDKRLSTAEPDKEIIIDMPKIACKDEIIEIKIEENDKLPKDKNKKKNKKLKTHCPSNNNDVSKEKHVYKGRIVYDPIKINGKEITITDILKWTKKYNRFNDFTSYTLKKVFARNYEICYNDIMDYKFYGITNVNEVIVFTRNQVTLEAFFLPAYNFLKKFPLAKDEPPC</sequence>
<dbReference type="WBParaSite" id="SRAE_2000276000.1">
    <property type="protein sequence ID" value="SRAE_2000276000.1"/>
    <property type="gene ID" value="WBGene00262974"/>
</dbReference>
<accession>A0A090LEC8</accession>
<evidence type="ECO:0000313" key="4">
    <source>
        <dbReference type="WormBase" id="SRAE_2000276000"/>
    </source>
</evidence>